<dbReference type="PROSITE" id="PS51257">
    <property type="entry name" value="PROKAR_LIPOPROTEIN"/>
    <property type="match status" value="1"/>
</dbReference>
<dbReference type="InterPro" id="IPR010664">
    <property type="entry name" value="LipoPS_assembly_LptC-rel"/>
</dbReference>
<dbReference type="Gene3D" id="2.60.450.10">
    <property type="entry name" value="Lipopolysaccharide (LPS) transport protein A like domain"/>
    <property type="match status" value="1"/>
</dbReference>
<organism evidence="1 2">
    <name type="scientific">Candidatus Pullibacteroides excrementavium</name>
    <dbReference type="NCBI Taxonomy" id="2840905"/>
    <lineage>
        <taxon>Bacteria</taxon>
        <taxon>Pseudomonadati</taxon>
        <taxon>Bacteroidota</taxon>
        <taxon>Bacteroidia</taxon>
        <taxon>Bacteroidales</taxon>
        <taxon>Candidatus Pullibacteroides</taxon>
    </lineage>
</organism>
<dbReference type="Pfam" id="PF06835">
    <property type="entry name" value="LptC"/>
    <property type="match status" value="1"/>
</dbReference>
<evidence type="ECO:0000313" key="2">
    <source>
        <dbReference type="Proteomes" id="UP000823612"/>
    </source>
</evidence>
<dbReference type="EMBL" id="JADIMZ010000101">
    <property type="protein sequence ID" value="MBO8432973.1"/>
    <property type="molecule type" value="Genomic_DNA"/>
</dbReference>
<gene>
    <name evidence="1" type="primary">lptC</name>
    <name evidence="1" type="ORF">IAB08_06745</name>
</gene>
<dbReference type="AlphaFoldDB" id="A0A9D9DUK5"/>
<proteinExistence type="predicted"/>
<sequence>MKVNFSRPLFFLLPLLSGGFLFSCKSDPNVFMPFKDIASAPSQTVYDSYSLVTEDGKRQIYMEYPVMSNYTGKEKGAEPLQVFPRGVKSTFFSEDGSTVDVILFADSAINFQDQKLMKFYRNVEVYDYRSLDTIYTEALYWNQDTRKIYSDVRVLKVSPGLVLEGDGFDADERMENVVLRRPRGVIR</sequence>
<dbReference type="Proteomes" id="UP000823612">
    <property type="component" value="Unassembled WGS sequence"/>
</dbReference>
<reference evidence="1" key="2">
    <citation type="journal article" date="2021" name="PeerJ">
        <title>Extensive microbial diversity within the chicken gut microbiome revealed by metagenomics and culture.</title>
        <authorList>
            <person name="Gilroy R."/>
            <person name="Ravi A."/>
            <person name="Getino M."/>
            <person name="Pursley I."/>
            <person name="Horton D.L."/>
            <person name="Alikhan N.F."/>
            <person name="Baker D."/>
            <person name="Gharbi K."/>
            <person name="Hall N."/>
            <person name="Watson M."/>
            <person name="Adriaenssens E.M."/>
            <person name="Foster-Nyarko E."/>
            <person name="Jarju S."/>
            <person name="Secka A."/>
            <person name="Antonio M."/>
            <person name="Oren A."/>
            <person name="Chaudhuri R.R."/>
            <person name="La Ragione R."/>
            <person name="Hildebrand F."/>
            <person name="Pallen M.J."/>
        </authorList>
    </citation>
    <scope>NUCLEOTIDE SEQUENCE</scope>
    <source>
        <strain evidence="1">2889</strain>
    </source>
</reference>
<reference evidence="1" key="1">
    <citation type="submission" date="2020-10" db="EMBL/GenBank/DDBJ databases">
        <authorList>
            <person name="Gilroy R."/>
        </authorList>
    </citation>
    <scope>NUCLEOTIDE SEQUENCE</scope>
    <source>
        <strain evidence="1">2889</strain>
    </source>
</reference>
<accession>A0A9D9DUK5</accession>
<evidence type="ECO:0000313" key="1">
    <source>
        <dbReference type="EMBL" id="MBO8432973.1"/>
    </source>
</evidence>
<comment type="caution">
    <text evidence="1">The sequence shown here is derived from an EMBL/GenBank/DDBJ whole genome shotgun (WGS) entry which is preliminary data.</text>
</comment>
<name>A0A9D9DUK5_9BACT</name>
<protein>
    <submittedName>
        <fullName evidence="1">LPS export ABC transporter periplasmic protein LptC</fullName>
    </submittedName>
</protein>